<dbReference type="Pfam" id="PF08534">
    <property type="entry name" value="Redoxin"/>
    <property type="match status" value="1"/>
</dbReference>
<comment type="caution">
    <text evidence="8">The sequence shown here is derived from an EMBL/GenBank/DDBJ whole genome shotgun (WGS) entry which is preliminary data.</text>
</comment>
<dbReference type="SUPFAM" id="SSF52833">
    <property type="entry name" value="Thioredoxin-like"/>
    <property type="match status" value="1"/>
</dbReference>
<evidence type="ECO:0000313" key="9">
    <source>
        <dbReference type="Proteomes" id="UP000559256"/>
    </source>
</evidence>
<dbReference type="InterPro" id="IPR037944">
    <property type="entry name" value="PRX5-like"/>
</dbReference>
<name>A0A8H5FVV1_9AGAR</name>
<comment type="similarity">
    <text evidence="1">Belongs to the peroxiredoxin family. Prx5 subfamily.</text>
</comment>
<evidence type="ECO:0000256" key="3">
    <source>
        <dbReference type="ARBA" id="ARBA00022862"/>
    </source>
</evidence>
<evidence type="ECO:0000256" key="1">
    <source>
        <dbReference type="ARBA" id="ARBA00010505"/>
    </source>
</evidence>
<feature type="domain" description="Thioredoxin" evidence="7">
    <location>
        <begin position="25"/>
        <end position="158"/>
    </location>
</feature>
<dbReference type="GO" id="GO:0005739">
    <property type="term" value="C:mitochondrion"/>
    <property type="evidence" value="ECO:0007669"/>
    <property type="project" value="TreeGrafter"/>
</dbReference>
<dbReference type="GO" id="GO:0008379">
    <property type="term" value="F:thioredoxin peroxidase activity"/>
    <property type="evidence" value="ECO:0007669"/>
    <property type="project" value="InterPro"/>
</dbReference>
<keyword evidence="3" id="KW-0049">Antioxidant</keyword>
<evidence type="ECO:0000259" key="7">
    <source>
        <dbReference type="PROSITE" id="PS51352"/>
    </source>
</evidence>
<dbReference type="AlphaFoldDB" id="A0A8H5FVV1"/>
<organism evidence="8 9">
    <name type="scientific">Tetrapyrgos nigripes</name>
    <dbReference type="NCBI Taxonomy" id="182062"/>
    <lineage>
        <taxon>Eukaryota</taxon>
        <taxon>Fungi</taxon>
        <taxon>Dikarya</taxon>
        <taxon>Basidiomycota</taxon>
        <taxon>Agaricomycotina</taxon>
        <taxon>Agaricomycetes</taxon>
        <taxon>Agaricomycetidae</taxon>
        <taxon>Agaricales</taxon>
        <taxon>Marasmiineae</taxon>
        <taxon>Marasmiaceae</taxon>
        <taxon>Tetrapyrgos</taxon>
    </lineage>
</organism>
<reference evidence="8 9" key="1">
    <citation type="journal article" date="2020" name="ISME J.">
        <title>Uncovering the hidden diversity of litter-decomposition mechanisms in mushroom-forming fungi.</title>
        <authorList>
            <person name="Floudas D."/>
            <person name="Bentzer J."/>
            <person name="Ahren D."/>
            <person name="Johansson T."/>
            <person name="Persson P."/>
            <person name="Tunlid A."/>
        </authorList>
    </citation>
    <scope>NUCLEOTIDE SEQUENCE [LARGE SCALE GENOMIC DNA]</scope>
    <source>
        <strain evidence="8 9">CBS 291.85</strain>
    </source>
</reference>
<dbReference type="InterPro" id="IPR013766">
    <property type="entry name" value="Thioredoxin_domain"/>
</dbReference>
<dbReference type="GO" id="GO:0005777">
    <property type="term" value="C:peroxisome"/>
    <property type="evidence" value="ECO:0007669"/>
    <property type="project" value="TreeGrafter"/>
</dbReference>
<evidence type="ECO:0000256" key="6">
    <source>
        <dbReference type="PIRSR" id="PIRSR637944-1"/>
    </source>
</evidence>
<dbReference type="InterPro" id="IPR013740">
    <property type="entry name" value="Redoxin"/>
</dbReference>
<evidence type="ECO:0000256" key="4">
    <source>
        <dbReference type="ARBA" id="ARBA00023002"/>
    </source>
</evidence>
<dbReference type="Gene3D" id="3.40.30.10">
    <property type="entry name" value="Glutaredoxin"/>
    <property type="match status" value="1"/>
</dbReference>
<evidence type="ECO:0000313" key="8">
    <source>
        <dbReference type="EMBL" id="KAF5350879.1"/>
    </source>
</evidence>
<keyword evidence="9" id="KW-1185">Reference proteome</keyword>
<feature type="active site" description="Cysteine sulfenic acid (-SOH) intermediate" evidence="6">
    <location>
        <position position="69"/>
    </location>
</feature>
<dbReference type="InterPro" id="IPR036249">
    <property type="entry name" value="Thioredoxin-like_sf"/>
</dbReference>
<dbReference type="PANTHER" id="PTHR10430:SF39">
    <property type="entry name" value="PEROXISOMAL MEMBRANE ASSOCIATED PROTEIN 20"/>
    <property type="match status" value="1"/>
</dbReference>
<proteinExistence type="inferred from homology"/>
<dbReference type="GO" id="GO:0034599">
    <property type="term" value="P:cellular response to oxidative stress"/>
    <property type="evidence" value="ECO:0007669"/>
    <property type="project" value="InterPro"/>
</dbReference>
<dbReference type="PANTHER" id="PTHR10430">
    <property type="entry name" value="PEROXIREDOXIN"/>
    <property type="match status" value="1"/>
</dbReference>
<dbReference type="Proteomes" id="UP000559256">
    <property type="component" value="Unassembled WGS sequence"/>
</dbReference>
<gene>
    <name evidence="8" type="ORF">D9758_010483</name>
</gene>
<sequence>MTSIINTATQAAHAAAASLVAKAQIKPGDAIPSTQNLLKEDAADKPLASLSLTGKNVIVGVPGAFTGTCNKQVPGYIEKYEAFKAKGINEIFVVAVNDLFTMKAWKENLAPNGTPVRFLVDDTGAWVTSLGLLFDATPLLGAPLTEGDKVDFIAVEQVPSDIQVTGAETILAQLS</sequence>
<accession>A0A8H5FVV1</accession>
<dbReference type="OrthoDB" id="1882547at2759"/>
<keyword evidence="5" id="KW-0676">Redox-active center</keyword>
<keyword evidence="2" id="KW-0575">Peroxidase</keyword>
<keyword evidence="4" id="KW-0560">Oxidoreductase</keyword>
<dbReference type="GO" id="GO:0005829">
    <property type="term" value="C:cytosol"/>
    <property type="evidence" value="ECO:0007669"/>
    <property type="project" value="TreeGrafter"/>
</dbReference>
<evidence type="ECO:0000256" key="2">
    <source>
        <dbReference type="ARBA" id="ARBA00022559"/>
    </source>
</evidence>
<protein>
    <recommendedName>
        <fullName evidence="7">Thioredoxin domain-containing protein</fullName>
    </recommendedName>
</protein>
<dbReference type="PROSITE" id="PS51352">
    <property type="entry name" value="THIOREDOXIN_2"/>
    <property type="match status" value="1"/>
</dbReference>
<dbReference type="EMBL" id="JAACJM010000072">
    <property type="protein sequence ID" value="KAF5350879.1"/>
    <property type="molecule type" value="Genomic_DNA"/>
</dbReference>
<dbReference type="GO" id="GO:0045454">
    <property type="term" value="P:cell redox homeostasis"/>
    <property type="evidence" value="ECO:0007669"/>
    <property type="project" value="TreeGrafter"/>
</dbReference>
<dbReference type="GO" id="GO:0042744">
    <property type="term" value="P:hydrogen peroxide catabolic process"/>
    <property type="evidence" value="ECO:0007669"/>
    <property type="project" value="TreeGrafter"/>
</dbReference>
<evidence type="ECO:0000256" key="5">
    <source>
        <dbReference type="ARBA" id="ARBA00023284"/>
    </source>
</evidence>